<dbReference type="AlphaFoldDB" id="A0A3R7PLX3"/>
<organism evidence="2 3">
    <name type="scientific">Trypanosoma conorhini</name>
    <dbReference type="NCBI Taxonomy" id="83891"/>
    <lineage>
        <taxon>Eukaryota</taxon>
        <taxon>Discoba</taxon>
        <taxon>Euglenozoa</taxon>
        <taxon>Kinetoplastea</taxon>
        <taxon>Metakinetoplastina</taxon>
        <taxon>Trypanosomatida</taxon>
        <taxon>Trypanosomatidae</taxon>
        <taxon>Trypanosoma</taxon>
    </lineage>
</organism>
<dbReference type="Proteomes" id="UP000284403">
    <property type="component" value="Unassembled WGS sequence"/>
</dbReference>
<keyword evidence="3" id="KW-1185">Reference proteome</keyword>
<comment type="caution">
    <text evidence="2">The sequence shown here is derived from an EMBL/GenBank/DDBJ whole genome shotgun (WGS) entry which is preliminary data.</text>
</comment>
<feature type="compositionally biased region" description="Polar residues" evidence="1">
    <location>
        <begin position="310"/>
        <end position="319"/>
    </location>
</feature>
<dbReference type="EMBL" id="MKKU01000147">
    <property type="protein sequence ID" value="RNF21898.1"/>
    <property type="molecule type" value="Genomic_DNA"/>
</dbReference>
<feature type="compositionally biased region" description="Basic and acidic residues" evidence="1">
    <location>
        <begin position="340"/>
        <end position="351"/>
    </location>
</feature>
<dbReference type="OrthoDB" id="274950at2759"/>
<proteinExistence type="predicted"/>
<name>A0A3R7PLX3_9TRYP</name>
<accession>A0A3R7PLX3</accession>
<gene>
    <name evidence="2" type="ORF">Tco025E_03228</name>
</gene>
<sequence length="351" mass="39176">MYAPTDMQDPTASVPISYALLQLPPKKELRKKGYNIEEINTTSTRDHPLSKWTTHTLRRGATYRDALDAIEESNKKSWGLLKARIHFYCGSFDNYARLKPNDPASLKYIGSYDPNGVYKLATIEASVASRARLLPRLKPLVDERGHHTCTQRVPRPFAPQVLYKECPPPVLSQAGYDFTPMSHTAFLLRPGDHPQGVRSVKSDFMKESCDYRPRSYLRDEVVGGVNSRHCHCAEVYQVGDYTADYAHATDVVNQRNRVVHKEFTKTGTLKANSSIVGRRYAKAPTFPCIHHTGGKEGDATATATAAEPQQMASSSSNEAPNDAMASDGVESMRSQVRRNVRFEDEPSNKVA</sequence>
<protein>
    <submittedName>
        <fullName evidence="2">Uncharacterized protein</fullName>
    </submittedName>
</protein>
<reference evidence="2 3" key="1">
    <citation type="journal article" date="2018" name="BMC Genomics">
        <title>Genomic comparison of Trypanosoma conorhini and Trypanosoma rangeli to Trypanosoma cruzi strains of high and low virulence.</title>
        <authorList>
            <person name="Bradwell K.R."/>
            <person name="Koparde V.N."/>
            <person name="Matveyev A.V."/>
            <person name="Serrano M.G."/>
            <person name="Alves J.M."/>
            <person name="Parikh H."/>
            <person name="Huang B."/>
            <person name="Lee V."/>
            <person name="Espinosa-Alvarez O."/>
            <person name="Ortiz P.A."/>
            <person name="Costa-Martins A.G."/>
            <person name="Teixeira M.M."/>
            <person name="Buck G.A."/>
        </authorList>
    </citation>
    <scope>NUCLEOTIDE SEQUENCE [LARGE SCALE GENOMIC DNA]</scope>
    <source>
        <strain evidence="2 3">025E</strain>
    </source>
</reference>
<feature type="region of interest" description="Disordered" evidence="1">
    <location>
        <begin position="289"/>
        <end position="351"/>
    </location>
</feature>
<evidence type="ECO:0000313" key="2">
    <source>
        <dbReference type="EMBL" id="RNF21898.1"/>
    </source>
</evidence>
<dbReference type="RefSeq" id="XP_029229672.1">
    <property type="nucleotide sequence ID" value="XM_029370148.1"/>
</dbReference>
<dbReference type="GeneID" id="40316839"/>
<evidence type="ECO:0000256" key="1">
    <source>
        <dbReference type="SAM" id="MobiDB-lite"/>
    </source>
</evidence>
<evidence type="ECO:0000313" key="3">
    <source>
        <dbReference type="Proteomes" id="UP000284403"/>
    </source>
</evidence>